<reference evidence="2 3" key="1">
    <citation type="journal article" date="2016" name="Nat. Commun.">
        <title>Thousands of microbial genomes shed light on interconnected biogeochemical processes in an aquifer system.</title>
        <authorList>
            <person name="Anantharaman K."/>
            <person name="Brown C.T."/>
            <person name="Hug L.A."/>
            <person name="Sharon I."/>
            <person name="Castelle C.J."/>
            <person name="Probst A.J."/>
            <person name="Thomas B.C."/>
            <person name="Singh A."/>
            <person name="Wilkins M.J."/>
            <person name="Karaoz U."/>
            <person name="Brodie E.L."/>
            <person name="Williams K.H."/>
            <person name="Hubbard S.S."/>
            <person name="Banfield J.F."/>
        </authorList>
    </citation>
    <scope>NUCLEOTIDE SEQUENCE [LARGE SCALE GENOMIC DNA]</scope>
</reference>
<evidence type="ECO:0000256" key="1">
    <source>
        <dbReference type="SAM" id="Phobius"/>
    </source>
</evidence>
<keyword evidence="1" id="KW-1133">Transmembrane helix</keyword>
<evidence type="ECO:0000313" key="2">
    <source>
        <dbReference type="EMBL" id="OGE99901.1"/>
    </source>
</evidence>
<organism evidence="2 3">
    <name type="scientific">Candidatus Doudnabacteria bacterium RIFCSPLOWO2_02_FULL_48_13</name>
    <dbReference type="NCBI Taxonomy" id="1817845"/>
    <lineage>
        <taxon>Bacteria</taxon>
        <taxon>Candidatus Doudnaibacteriota</taxon>
    </lineage>
</organism>
<evidence type="ECO:0008006" key="4">
    <source>
        <dbReference type="Google" id="ProtNLM"/>
    </source>
</evidence>
<evidence type="ECO:0000313" key="3">
    <source>
        <dbReference type="Proteomes" id="UP000177235"/>
    </source>
</evidence>
<keyword evidence="1" id="KW-0812">Transmembrane</keyword>
<accession>A0A1F5QCG9</accession>
<comment type="caution">
    <text evidence="2">The sequence shown here is derived from an EMBL/GenBank/DDBJ whole genome shotgun (WGS) entry which is preliminary data.</text>
</comment>
<keyword evidence="1" id="KW-0472">Membrane</keyword>
<dbReference type="EMBL" id="MFFF01000009">
    <property type="protein sequence ID" value="OGE99901.1"/>
    <property type="molecule type" value="Genomic_DNA"/>
</dbReference>
<feature type="transmembrane region" description="Helical" evidence="1">
    <location>
        <begin position="24"/>
        <end position="40"/>
    </location>
</feature>
<dbReference type="AlphaFoldDB" id="A0A1F5QCG9"/>
<feature type="transmembrane region" description="Helical" evidence="1">
    <location>
        <begin position="46"/>
        <end position="64"/>
    </location>
</feature>
<proteinExistence type="predicted"/>
<protein>
    <recommendedName>
        <fullName evidence="4">PrgI family protein</fullName>
    </recommendedName>
</protein>
<sequence>MQYSVPQFVDVEDKILPHLTIKQFLMLVFCGLLGVIYWALFNVSLIFFVLMFFTLLIFLPITFAKFNGRPLLSNLPNLIQFIRAPRYRIFMRMGAGGMVKKEEPLAASIPDKAEPSESRLKKLAYLLDEKTAEEERLLRTTK</sequence>
<name>A0A1F5QCG9_9BACT</name>
<gene>
    <name evidence="2" type="ORF">A3J05_02610</name>
</gene>
<dbReference type="Proteomes" id="UP000177235">
    <property type="component" value="Unassembled WGS sequence"/>
</dbReference>